<keyword evidence="5 7" id="KW-1133">Transmembrane helix</keyword>
<organism evidence="8 9">
    <name type="scientific">Lodderomyces elongisporus (strain ATCC 11503 / CBS 2605 / JCM 1781 / NBRC 1676 / NRRL YB-4239)</name>
    <name type="common">Yeast</name>
    <name type="synonym">Saccharomyces elongisporus</name>
    <dbReference type="NCBI Taxonomy" id="379508"/>
    <lineage>
        <taxon>Eukaryota</taxon>
        <taxon>Fungi</taxon>
        <taxon>Dikarya</taxon>
        <taxon>Ascomycota</taxon>
        <taxon>Saccharomycotina</taxon>
        <taxon>Pichiomycetes</taxon>
        <taxon>Debaryomycetaceae</taxon>
        <taxon>Candida/Lodderomyces clade</taxon>
        <taxon>Lodderomyces</taxon>
    </lineage>
</organism>
<keyword evidence="3" id="KW-0813">Transport</keyword>
<feature type="transmembrane region" description="Helical" evidence="7">
    <location>
        <begin position="352"/>
        <end position="375"/>
    </location>
</feature>
<comment type="similarity">
    <text evidence="2">Belongs to the SLC29A/ENT transporter (TC 2.A.57) family.</text>
</comment>
<dbReference type="eggNOG" id="KOG1479">
    <property type="taxonomic scope" value="Eukaryota"/>
</dbReference>
<dbReference type="SUPFAM" id="SSF103473">
    <property type="entry name" value="MFS general substrate transporter"/>
    <property type="match status" value="1"/>
</dbReference>
<dbReference type="OrthoDB" id="46396at2759"/>
<feature type="transmembrane region" description="Helical" evidence="7">
    <location>
        <begin position="58"/>
        <end position="83"/>
    </location>
</feature>
<evidence type="ECO:0000256" key="7">
    <source>
        <dbReference type="SAM" id="Phobius"/>
    </source>
</evidence>
<dbReference type="InterPro" id="IPR002259">
    <property type="entry name" value="Eqnu_transpt"/>
</dbReference>
<proteinExistence type="inferred from homology"/>
<dbReference type="GO" id="GO:0015205">
    <property type="term" value="F:nucleobase transmembrane transporter activity"/>
    <property type="evidence" value="ECO:0007669"/>
    <property type="project" value="EnsemblFungi"/>
</dbReference>
<dbReference type="AlphaFoldDB" id="A5E3U3"/>
<name>A5E3U3_LODEL</name>
<reference evidence="8 9" key="1">
    <citation type="journal article" date="2009" name="Nature">
        <title>Evolution of pathogenicity and sexual reproduction in eight Candida genomes.</title>
        <authorList>
            <person name="Butler G."/>
            <person name="Rasmussen M.D."/>
            <person name="Lin M.F."/>
            <person name="Santos M.A."/>
            <person name="Sakthikumar S."/>
            <person name="Munro C.A."/>
            <person name="Rheinbay E."/>
            <person name="Grabherr M."/>
            <person name="Forche A."/>
            <person name="Reedy J.L."/>
            <person name="Agrafioti I."/>
            <person name="Arnaud M.B."/>
            <person name="Bates S."/>
            <person name="Brown A.J."/>
            <person name="Brunke S."/>
            <person name="Costanzo M.C."/>
            <person name="Fitzpatrick D.A."/>
            <person name="de Groot P.W."/>
            <person name="Harris D."/>
            <person name="Hoyer L.L."/>
            <person name="Hube B."/>
            <person name="Klis F.M."/>
            <person name="Kodira C."/>
            <person name="Lennard N."/>
            <person name="Logue M.E."/>
            <person name="Martin R."/>
            <person name="Neiman A.M."/>
            <person name="Nikolaou E."/>
            <person name="Quail M.A."/>
            <person name="Quinn J."/>
            <person name="Santos M.C."/>
            <person name="Schmitzberger F.F."/>
            <person name="Sherlock G."/>
            <person name="Shah P."/>
            <person name="Silverstein K.A."/>
            <person name="Skrzypek M.S."/>
            <person name="Soll D."/>
            <person name="Staggs R."/>
            <person name="Stansfield I."/>
            <person name="Stumpf M.P."/>
            <person name="Sudbery P.E."/>
            <person name="Srikantha T."/>
            <person name="Zeng Q."/>
            <person name="Berman J."/>
            <person name="Berriman M."/>
            <person name="Heitman J."/>
            <person name="Gow N.A."/>
            <person name="Lorenz M.C."/>
            <person name="Birren B.W."/>
            <person name="Kellis M."/>
            <person name="Cuomo C.A."/>
        </authorList>
    </citation>
    <scope>NUCLEOTIDE SEQUENCE [LARGE SCALE GENOMIC DNA]</scope>
    <source>
        <strain evidence="9">ATCC 11503 / BCRC 21390 / CBS 2605 / JCM 1781 / NBRC 1676 / NRRL YB-4239</strain>
    </source>
</reference>
<evidence type="ECO:0000256" key="5">
    <source>
        <dbReference type="ARBA" id="ARBA00022989"/>
    </source>
</evidence>
<dbReference type="OMA" id="GSPWTTK"/>
<feature type="transmembrane region" description="Helical" evidence="7">
    <location>
        <begin position="158"/>
        <end position="179"/>
    </location>
</feature>
<dbReference type="FunCoup" id="A5E3U3">
    <property type="interactions" value="246"/>
</dbReference>
<evidence type="ECO:0008006" key="10">
    <source>
        <dbReference type="Google" id="ProtNLM"/>
    </source>
</evidence>
<feature type="transmembrane region" description="Helical" evidence="7">
    <location>
        <begin position="314"/>
        <end position="332"/>
    </location>
</feature>
<dbReference type="InParanoid" id="A5E3U3"/>
<feature type="transmembrane region" description="Helical" evidence="7">
    <location>
        <begin position="231"/>
        <end position="254"/>
    </location>
</feature>
<evidence type="ECO:0000256" key="4">
    <source>
        <dbReference type="ARBA" id="ARBA00022692"/>
    </source>
</evidence>
<accession>A5E3U3</accession>
<evidence type="ECO:0000256" key="3">
    <source>
        <dbReference type="ARBA" id="ARBA00022448"/>
    </source>
</evidence>
<dbReference type="PIRSF" id="PIRSF016379">
    <property type="entry name" value="ENT"/>
    <property type="match status" value="1"/>
</dbReference>
<feature type="transmembrane region" description="Helical" evidence="7">
    <location>
        <begin position="420"/>
        <end position="443"/>
    </location>
</feature>
<dbReference type="VEuPathDB" id="FungiDB:LELG_04281"/>
<evidence type="ECO:0000256" key="6">
    <source>
        <dbReference type="ARBA" id="ARBA00023136"/>
    </source>
</evidence>
<feature type="transmembrane region" description="Helical" evidence="7">
    <location>
        <begin position="95"/>
        <end position="116"/>
    </location>
</feature>
<dbReference type="GeneID" id="5231743"/>
<dbReference type="PANTHER" id="PTHR10332:SF88">
    <property type="entry name" value="EQUILIBRATIVE NUCLEOSIDE TRANSPORTER 1, ISOFORM A"/>
    <property type="match status" value="1"/>
</dbReference>
<dbReference type="KEGG" id="lel:PVL30_004005"/>
<keyword evidence="6 7" id="KW-0472">Membrane</keyword>
<dbReference type="PANTHER" id="PTHR10332">
    <property type="entry name" value="EQUILIBRATIVE NUCLEOSIDE TRANSPORTER"/>
    <property type="match status" value="1"/>
</dbReference>
<dbReference type="STRING" id="379508.A5E3U3"/>
<dbReference type="GO" id="GO:0005886">
    <property type="term" value="C:plasma membrane"/>
    <property type="evidence" value="ECO:0007669"/>
    <property type="project" value="TreeGrafter"/>
</dbReference>
<feature type="transmembrane region" description="Helical" evidence="7">
    <location>
        <begin position="128"/>
        <end position="152"/>
    </location>
</feature>
<dbReference type="HOGENOM" id="CLU_021611_3_0_1"/>
<dbReference type="PRINTS" id="PR01130">
    <property type="entry name" value="DERENTRNSPRT"/>
</dbReference>
<dbReference type="EMBL" id="CH981529">
    <property type="protein sequence ID" value="EDK46101.1"/>
    <property type="molecule type" value="Genomic_DNA"/>
</dbReference>
<feature type="transmembrane region" description="Helical" evidence="7">
    <location>
        <begin position="455"/>
        <end position="482"/>
    </location>
</feature>
<evidence type="ECO:0000313" key="8">
    <source>
        <dbReference type="EMBL" id="EDK46101.1"/>
    </source>
</evidence>
<dbReference type="InterPro" id="IPR036259">
    <property type="entry name" value="MFS_trans_sf"/>
</dbReference>
<dbReference type="GO" id="GO:0000329">
    <property type="term" value="C:fungal-type vacuole membrane"/>
    <property type="evidence" value="ECO:0007669"/>
    <property type="project" value="EnsemblFungi"/>
</dbReference>
<evidence type="ECO:0000256" key="2">
    <source>
        <dbReference type="ARBA" id="ARBA00007965"/>
    </source>
</evidence>
<evidence type="ECO:0000313" key="9">
    <source>
        <dbReference type="Proteomes" id="UP000001996"/>
    </source>
</evidence>
<gene>
    <name evidence="8" type="ORF">LELG_04281</name>
</gene>
<feature type="transmembrane region" description="Helical" evidence="7">
    <location>
        <begin position="191"/>
        <end position="219"/>
    </location>
</feature>
<evidence type="ECO:0000256" key="1">
    <source>
        <dbReference type="ARBA" id="ARBA00004141"/>
    </source>
</evidence>
<comment type="subcellular location">
    <subcellularLocation>
        <location evidence="1">Membrane</location>
        <topology evidence="1">Multi-pass membrane protein</topology>
    </subcellularLocation>
</comment>
<dbReference type="GO" id="GO:0034257">
    <property type="term" value="F:nicotinamide riboside transmembrane transporter activity"/>
    <property type="evidence" value="ECO:0007669"/>
    <property type="project" value="EnsemblFungi"/>
</dbReference>
<sequence>MNSEDYTTDRAGNTQEEPPLQLQLQLPLPLPLHEHEHDDPVLFQVKGFYKVHSSQLRYFTYTIIGVALLWPWNSFLSASAFYALRFNKSPSLVSIYSSTMMSVSTITSMAYNFYLSQKQTGVNYKQRVMTGLNLTIGVSIFMAITCITRVFIDMNDVWFFTILMLMVFLSATATCLAQNGTMAIVNVMGDIYANAVMVGQAIAGVLPSCALIISVLIAGEKTKDAQLEKDYGVFLYYITASLISGASLGLLFLIGRYEEKTLYKELRQSAGEHLSVTNTAGNENGHGFDLEVDELVSVQKVFVPFGQLWSKLKLIVMTIFLTFAITLLFPIFASAVESTNTTLSVILFKKQIYVPFIFLVWNLGDLLGRIACGYPKLRMVVSEPRTLITYSIARVVFIPLFMTCNIHPGKASPMINSDAWYILLQLLFGFSNGQLCTSSFMVVGKHCDTDDEKEAAGGFTTVFLSSGLAVGSVLSYLLVLAIN</sequence>
<dbReference type="Pfam" id="PF01733">
    <property type="entry name" value="Nucleoside_tran"/>
    <property type="match status" value="1"/>
</dbReference>
<protein>
    <recommendedName>
        <fullName evidence="10">Nucleoside transporter FUN26</fullName>
    </recommendedName>
</protein>
<dbReference type="Proteomes" id="UP000001996">
    <property type="component" value="Unassembled WGS sequence"/>
</dbReference>
<keyword evidence="4 7" id="KW-0812">Transmembrane</keyword>
<keyword evidence="9" id="KW-1185">Reference proteome</keyword>